<dbReference type="PANTHER" id="PTHR36766:SF3">
    <property type="entry name" value="RPW8 DOMAIN-CONTAINING PROTEIN"/>
    <property type="match status" value="1"/>
</dbReference>
<comment type="caution">
    <text evidence="6">The sequence shown here is derived from an EMBL/GenBank/DDBJ whole genome shotgun (WGS) entry which is preliminary data.</text>
</comment>
<dbReference type="SUPFAM" id="SSF52058">
    <property type="entry name" value="L domain-like"/>
    <property type="match status" value="1"/>
</dbReference>
<dbReference type="CDD" id="cd00009">
    <property type="entry name" value="AAA"/>
    <property type="match status" value="1"/>
</dbReference>
<dbReference type="Proteomes" id="UP001188597">
    <property type="component" value="Unassembled WGS sequence"/>
</dbReference>
<feature type="domain" description="RPW8" evidence="5">
    <location>
        <begin position="1"/>
        <end position="149"/>
    </location>
</feature>
<organism evidence="6 7">
    <name type="scientific">Escallonia herrerae</name>
    <dbReference type="NCBI Taxonomy" id="1293975"/>
    <lineage>
        <taxon>Eukaryota</taxon>
        <taxon>Viridiplantae</taxon>
        <taxon>Streptophyta</taxon>
        <taxon>Embryophyta</taxon>
        <taxon>Tracheophyta</taxon>
        <taxon>Spermatophyta</taxon>
        <taxon>Magnoliopsida</taxon>
        <taxon>eudicotyledons</taxon>
        <taxon>Gunneridae</taxon>
        <taxon>Pentapetalae</taxon>
        <taxon>asterids</taxon>
        <taxon>campanulids</taxon>
        <taxon>Escalloniales</taxon>
        <taxon>Escalloniaceae</taxon>
        <taxon>Escallonia</taxon>
    </lineage>
</organism>
<name>A0AA89B3W2_9ASTE</name>
<dbReference type="PANTHER" id="PTHR36766">
    <property type="entry name" value="PLANT BROAD-SPECTRUM MILDEW RESISTANCE PROTEIN RPW8"/>
    <property type="match status" value="1"/>
</dbReference>
<dbReference type="PROSITE" id="PS51153">
    <property type="entry name" value="RPW8"/>
    <property type="match status" value="1"/>
</dbReference>
<keyword evidence="7" id="KW-1185">Reference proteome</keyword>
<evidence type="ECO:0000256" key="3">
    <source>
        <dbReference type="ARBA" id="ARBA00022737"/>
    </source>
</evidence>
<reference evidence="6" key="1">
    <citation type="submission" date="2022-12" db="EMBL/GenBank/DDBJ databases">
        <title>Draft genome assemblies for two species of Escallonia (Escalloniales).</title>
        <authorList>
            <person name="Chanderbali A."/>
            <person name="Dervinis C."/>
            <person name="Anghel I."/>
            <person name="Soltis D."/>
            <person name="Soltis P."/>
            <person name="Zapata F."/>
        </authorList>
    </citation>
    <scope>NUCLEOTIDE SEQUENCE</scope>
    <source>
        <strain evidence="6">UCBG64.0493</strain>
        <tissue evidence="6">Leaf</tissue>
    </source>
</reference>
<protein>
    <recommendedName>
        <fullName evidence="5">RPW8 domain-containing protein</fullName>
    </recommendedName>
</protein>
<keyword evidence="2" id="KW-0433">Leucine-rich repeat</keyword>
<evidence type="ECO:0000256" key="4">
    <source>
        <dbReference type="ARBA" id="ARBA00022821"/>
    </source>
</evidence>
<dbReference type="EMBL" id="JAVXUP010000581">
    <property type="protein sequence ID" value="KAK3024793.1"/>
    <property type="molecule type" value="Genomic_DNA"/>
</dbReference>
<dbReference type="GO" id="GO:0043531">
    <property type="term" value="F:ADP binding"/>
    <property type="evidence" value="ECO:0007669"/>
    <property type="project" value="InterPro"/>
</dbReference>
<dbReference type="InterPro" id="IPR002182">
    <property type="entry name" value="NB-ARC"/>
</dbReference>
<dbReference type="SUPFAM" id="SSF52540">
    <property type="entry name" value="P-loop containing nucleoside triphosphate hydrolases"/>
    <property type="match status" value="1"/>
</dbReference>
<evidence type="ECO:0000313" key="7">
    <source>
        <dbReference type="Proteomes" id="UP001188597"/>
    </source>
</evidence>
<dbReference type="Gene3D" id="3.80.10.10">
    <property type="entry name" value="Ribonuclease Inhibitor"/>
    <property type="match status" value="2"/>
</dbReference>
<evidence type="ECO:0000256" key="1">
    <source>
        <dbReference type="ARBA" id="ARBA00008894"/>
    </source>
</evidence>
<proteinExistence type="inferred from homology"/>
<dbReference type="Pfam" id="PF00931">
    <property type="entry name" value="NB-ARC"/>
    <property type="match status" value="1"/>
</dbReference>
<dbReference type="InterPro" id="IPR027417">
    <property type="entry name" value="P-loop_NTPase"/>
</dbReference>
<sequence>MAELVEGGVVGSLIAEIQALVIKVALKNIYFKSDLAFLVAILHSIKPKLLGIEKQNKKLDRAEDTKPYIDLLNRGEELVRSCSTIGSLNVFKRSTYSDKLREYNADLQKFCGINVQLEQSSDIKEIKVDLSQLKDMVEHQMGGSFVGGFGEDLELMDRVFGLDLQLEELKEMVLLKDSPVVLLSAPGGCGKTTLAKMLCRDPTIQDIYKKNIFFVTVSKNASITSIVQNLFRTKSGNIQYEKEDEARMQLKGFLEKRKETGPILLVLDDVWPEGEPIIEKFRFAIEGFKILVTSRSVLRSINRVTYTLNPLKEQYAMSLFRHFAFPADSRSCYVPDLEIVKKIVENCNGFPLALIVVAQSLRGQPEVTWRITLDEWSKGQSIIDSSIDLLNKLKTSVVALDEVKKKPDLKNCYLDLGSFPEDQRIPAIALHDMWVELYNLDEENMYTYANLVELAMRNLVNLVPTSIGASNLYDFCNGQYITQHDLLRELAIYLNNQEPIELRKRVILEITGNKLPKWWVAKREQPINARLLSISTDEAFSLSLDSIQLPKVEVLILNSRTKNYSLPLFVQKPGQLKVLIIANYGGCPAELNNFSEVDYLSNLKRIRFEHVSISSLGTSLVKLSKLKKMSLIMCEIGKAFENCVSMFPDLVEIEIAYCADLVEFPVELCNIGHLKKLSITECNELSALPEALGALTSLEVLRLHSCTKLEGIPESIGNLHKLKSLDISDCVSMSKMPVRMGELCDLRTLCMSGCWGLSELPQSVEALHQPLKVICDDQTAKLWRLLDYPPAKLELLVVEEAKNLTWLHRSL</sequence>
<evidence type="ECO:0000256" key="2">
    <source>
        <dbReference type="ARBA" id="ARBA00022614"/>
    </source>
</evidence>
<dbReference type="AlphaFoldDB" id="A0AA89B3W2"/>
<keyword evidence="4" id="KW-0611">Plant defense</keyword>
<dbReference type="InterPro" id="IPR032675">
    <property type="entry name" value="LRR_dom_sf"/>
</dbReference>
<dbReference type="PRINTS" id="PR00364">
    <property type="entry name" value="DISEASERSIST"/>
</dbReference>
<dbReference type="InterPro" id="IPR042197">
    <property type="entry name" value="Apaf_helical"/>
</dbReference>
<evidence type="ECO:0000259" key="5">
    <source>
        <dbReference type="PROSITE" id="PS51153"/>
    </source>
</evidence>
<dbReference type="Gene3D" id="1.10.8.430">
    <property type="entry name" value="Helical domain of apoptotic protease-activating factors"/>
    <property type="match status" value="1"/>
</dbReference>
<dbReference type="Gene3D" id="1.10.10.10">
    <property type="entry name" value="Winged helix-like DNA-binding domain superfamily/Winged helix DNA-binding domain"/>
    <property type="match status" value="1"/>
</dbReference>
<dbReference type="Pfam" id="PF05659">
    <property type="entry name" value="RPW8"/>
    <property type="match status" value="1"/>
</dbReference>
<keyword evidence="3" id="KW-0677">Repeat</keyword>
<gene>
    <name evidence="6" type="ORF">RJ639_044103</name>
</gene>
<comment type="similarity">
    <text evidence="1">Belongs to the disease resistance NB-LRR family.</text>
</comment>
<dbReference type="InterPro" id="IPR008808">
    <property type="entry name" value="Powdery_mildew-R_dom"/>
</dbReference>
<dbReference type="GO" id="GO:0006952">
    <property type="term" value="P:defense response"/>
    <property type="evidence" value="ECO:0007669"/>
    <property type="project" value="UniProtKB-KW"/>
</dbReference>
<dbReference type="Gene3D" id="3.40.50.300">
    <property type="entry name" value="P-loop containing nucleotide triphosphate hydrolases"/>
    <property type="match status" value="1"/>
</dbReference>
<evidence type="ECO:0000313" key="6">
    <source>
        <dbReference type="EMBL" id="KAK3024793.1"/>
    </source>
</evidence>
<accession>A0AA89B3W2</accession>
<dbReference type="InterPro" id="IPR036388">
    <property type="entry name" value="WH-like_DNA-bd_sf"/>
</dbReference>